<organism evidence="2 3">
    <name type="scientific">Mesorhizobium humile</name>
    <dbReference type="NCBI Taxonomy" id="3072313"/>
    <lineage>
        <taxon>Bacteria</taxon>
        <taxon>Pseudomonadati</taxon>
        <taxon>Pseudomonadota</taxon>
        <taxon>Alphaproteobacteria</taxon>
        <taxon>Hyphomicrobiales</taxon>
        <taxon>Phyllobacteriaceae</taxon>
        <taxon>Mesorhizobium</taxon>
    </lineage>
</organism>
<feature type="region of interest" description="Disordered" evidence="1">
    <location>
        <begin position="1"/>
        <end position="26"/>
    </location>
</feature>
<comment type="caution">
    <text evidence="2">The sequence shown here is derived from an EMBL/GenBank/DDBJ whole genome shotgun (WGS) entry which is preliminary data.</text>
</comment>
<accession>A0ABU4YH46</accession>
<dbReference type="EMBL" id="JAVIIV010000004">
    <property type="protein sequence ID" value="MDX8485259.1"/>
    <property type="molecule type" value="Genomic_DNA"/>
</dbReference>
<dbReference type="Proteomes" id="UP001280156">
    <property type="component" value="Unassembled WGS sequence"/>
</dbReference>
<evidence type="ECO:0000313" key="3">
    <source>
        <dbReference type="Proteomes" id="UP001280156"/>
    </source>
</evidence>
<reference evidence="2 3" key="1">
    <citation type="submission" date="2023-08" db="EMBL/GenBank/DDBJ databases">
        <title>Implementing the SeqCode for naming new Mesorhizobium species isolated from Vachellia karroo root nodules.</title>
        <authorList>
            <person name="Van Lill M."/>
        </authorList>
    </citation>
    <scope>NUCLEOTIDE SEQUENCE [LARGE SCALE GENOMIC DNA]</scope>
    <source>
        <strain evidence="2 3">VK2B</strain>
    </source>
</reference>
<proteinExistence type="predicted"/>
<sequence length="108" mass="11944">MNSPMANGEIEAGRKAVSGCSQSDGGLSAYVFRDRQYGRRVEADHSWTVYHVFTGIPAHVDGAPMVGLTRAHATKSMLDLNRRNVEARKEWNRARPATEYAEIKVGNP</sequence>
<name>A0ABU4YH46_9HYPH</name>
<dbReference type="RefSeq" id="WP_320296190.1">
    <property type="nucleotide sequence ID" value="NZ_JAVIIU010000006.1"/>
</dbReference>
<evidence type="ECO:0000256" key="1">
    <source>
        <dbReference type="SAM" id="MobiDB-lite"/>
    </source>
</evidence>
<protein>
    <submittedName>
        <fullName evidence="2">Uncharacterized protein</fullName>
    </submittedName>
</protein>
<keyword evidence="3" id="KW-1185">Reference proteome</keyword>
<gene>
    <name evidence="2" type="ORF">RFM52_08655</name>
</gene>
<evidence type="ECO:0000313" key="2">
    <source>
        <dbReference type="EMBL" id="MDX8485259.1"/>
    </source>
</evidence>